<sequence length="813" mass="91997">MDLRRLILCLIAVYQKGEALSPIKTSTTRLFASDPTQLFNTDILRIASRTSTKQGSFNPIHAADHSNRMLNQMLDMYESSNGKTAKPNSETFRIVLKAFSNLGGQQWEDINTTQDSESSRKSRVNAVDRIENIMMRWNEFQHEHGEDPSLQLNTALLNQILKAYARCGHQKIPHKSFQSDTIIEGCLPWLEPRRDRGSCAERAEKLLMYMIDKQDELPSLRPNAQSYAFVIEAWSRQQPSAKMFKSKLKVKNAKYNNVCASRATYYLRDMELLSEKDIVHDESATGKDRRNARRILIWAYSDVLDAWARSDAIGASNEANELIQKIEDISCDDVDDLKSIQDTLNLTEKDEDEDDMTGYNRNIGYTQLNMEIFDSKDSYLDSSSALYPSDQSYTSAILEISRGRNAAAAQRCHQLLNNMLQLYDSGKWIKNRPSLLCFNAVIAAYAKSPEPGSADKAENILNRLLDLYFDEDRPHYNYLRPDTITFNSVVSAWAKSTEEASVYNAEEIVKKMENFSNANGSKFLPVEPDKFTYTSLLQAWIRSGLGATSADNAEIILKTMLDKYYSGNEKFLPNQKAFTQVINGWGKCSADGNDFAVKRAIAILDEMESLYNDGCSDLKPDIITYSSIIDTIAKSRLPNGSDLALSIIDKIERQYQEGDLALSPNARTYSGAFLAVLHSDERQKHIKAKSLLERMEKLGVEANSFSYNYAINCAASIKETESDSVKTEAFKVALNAFTKLRKSSYDTDSFTFNFFLKACRLLPASKTRSKIVQEAFTECLHEGKLTKEVTSRLDRVLEPAEVRELIRLSKTIT</sequence>
<accession>A0AAD3CRT1</accession>
<evidence type="ECO:0000256" key="1">
    <source>
        <dbReference type="ARBA" id="ARBA00022737"/>
    </source>
</evidence>
<comment type="caution">
    <text evidence="2">The sequence shown here is derived from an EMBL/GenBank/DDBJ whole genome shotgun (WGS) entry which is preliminary data.</text>
</comment>
<dbReference type="EMBL" id="BLLK01000045">
    <property type="protein sequence ID" value="GFH50978.1"/>
    <property type="molecule type" value="Genomic_DNA"/>
</dbReference>
<dbReference type="Proteomes" id="UP001054902">
    <property type="component" value="Unassembled WGS sequence"/>
</dbReference>
<dbReference type="PANTHER" id="PTHR47942">
    <property type="entry name" value="TETRATRICOPEPTIDE REPEAT (TPR)-LIKE SUPERFAMILY PROTEIN-RELATED"/>
    <property type="match status" value="1"/>
</dbReference>
<dbReference type="PANTHER" id="PTHR47942:SF63">
    <property type="entry name" value="PENTATRICOPEPTIDE REPEAT-CONTAINING PROTEIN"/>
    <property type="match status" value="1"/>
</dbReference>
<gene>
    <name evidence="2" type="ORF">CTEN210_07454</name>
</gene>
<dbReference type="Gene3D" id="1.25.40.10">
    <property type="entry name" value="Tetratricopeptide repeat domain"/>
    <property type="match status" value="4"/>
</dbReference>
<protein>
    <submittedName>
        <fullName evidence="2">Uncharacterized protein</fullName>
    </submittedName>
</protein>
<name>A0AAD3CRT1_9STRA</name>
<dbReference type="AlphaFoldDB" id="A0AAD3CRT1"/>
<proteinExistence type="predicted"/>
<reference evidence="2 3" key="1">
    <citation type="journal article" date="2021" name="Sci. Rep.">
        <title>The genome of the diatom Chaetoceros tenuissimus carries an ancient integrated fragment of an extant virus.</title>
        <authorList>
            <person name="Hongo Y."/>
            <person name="Kimura K."/>
            <person name="Takaki Y."/>
            <person name="Yoshida Y."/>
            <person name="Baba S."/>
            <person name="Kobayashi G."/>
            <person name="Nagasaki K."/>
            <person name="Hano T."/>
            <person name="Tomaru Y."/>
        </authorList>
    </citation>
    <scope>NUCLEOTIDE SEQUENCE [LARGE SCALE GENOMIC DNA]</scope>
    <source>
        <strain evidence="2 3">NIES-3715</strain>
    </source>
</reference>
<dbReference type="InterPro" id="IPR011990">
    <property type="entry name" value="TPR-like_helical_dom_sf"/>
</dbReference>
<dbReference type="InterPro" id="IPR051222">
    <property type="entry name" value="PPR/CCM1_RNA-binding"/>
</dbReference>
<evidence type="ECO:0000313" key="3">
    <source>
        <dbReference type="Proteomes" id="UP001054902"/>
    </source>
</evidence>
<keyword evidence="1" id="KW-0677">Repeat</keyword>
<evidence type="ECO:0000313" key="2">
    <source>
        <dbReference type="EMBL" id="GFH50978.1"/>
    </source>
</evidence>
<keyword evidence="3" id="KW-1185">Reference proteome</keyword>
<organism evidence="2 3">
    <name type="scientific">Chaetoceros tenuissimus</name>
    <dbReference type="NCBI Taxonomy" id="426638"/>
    <lineage>
        <taxon>Eukaryota</taxon>
        <taxon>Sar</taxon>
        <taxon>Stramenopiles</taxon>
        <taxon>Ochrophyta</taxon>
        <taxon>Bacillariophyta</taxon>
        <taxon>Coscinodiscophyceae</taxon>
        <taxon>Chaetocerotophycidae</taxon>
        <taxon>Chaetocerotales</taxon>
        <taxon>Chaetocerotaceae</taxon>
        <taxon>Chaetoceros</taxon>
    </lineage>
</organism>